<sequence>MKKIFIRFFLVAVLLAFILFSIFSKFFGDVFSKKGEQKVKLDTVVYDKKLNELANNRFLPSIWPAKTVYPKAGAILPFKRVVAYYGNLYLAKMGILGQYPEEEMLARLDEEVKKWTIADPATPALPALHYIAVVAQGAAGKDGKHRTRMPDSEIDQVLKIAAKINALVFLDVQVGFSTVQVEVPLLEKYLKMPQVHLGLDPEFSMKDEMRPGQSIGTFDASDINFAANYLAKIVKENNLSPKILVVHRYTQKMVTNYKEIKPLPEVQIVMNMDGFGEKAQKISTYRQFIYSEPVQFTGFKLFYSNDIKKPNTALMTPEDLLKLSPQPIYIQYQ</sequence>
<protein>
    <recommendedName>
        <fullName evidence="3">Lipoprotein</fullName>
    </recommendedName>
</protein>
<organism evidence="1 2">
    <name type="scientific">Candidatus Nomurabacteria bacterium RIFCSPHIGHO2_01_FULL_39_10</name>
    <dbReference type="NCBI Taxonomy" id="1801733"/>
    <lineage>
        <taxon>Bacteria</taxon>
        <taxon>Candidatus Nomuraibacteriota</taxon>
    </lineage>
</organism>
<gene>
    <name evidence="1" type="ORF">A2642_03665</name>
</gene>
<evidence type="ECO:0000313" key="1">
    <source>
        <dbReference type="EMBL" id="OGI64771.1"/>
    </source>
</evidence>
<evidence type="ECO:0000313" key="2">
    <source>
        <dbReference type="Proteomes" id="UP000178700"/>
    </source>
</evidence>
<accession>A0A1F6V4S3</accession>
<dbReference type="EMBL" id="MFTJ01000038">
    <property type="protein sequence ID" value="OGI64771.1"/>
    <property type="molecule type" value="Genomic_DNA"/>
</dbReference>
<proteinExistence type="predicted"/>
<dbReference type="AlphaFoldDB" id="A0A1F6V4S3"/>
<name>A0A1F6V4S3_9BACT</name>
<dbReference type="Proteomes" id="UP000178700">
    <property type="component" value="Unassembled WGS sequence"/>
</dbReference>
<comment type="caution">
    <text evidence="1">The sequence shown here is derived from an EMBL/GenBank/DDBJ whole genome shotgun (WGS) entry which is preliminary data.</text>
</comment>
<evidence type="ECO:0008006" key="3">
    <source>
        <dbReference type="Google" id="ProtNLM"/>
    </source>
</evidence>
<reference evidence="1 2" key="1">
    <citation type="journal article" date="2016" name="Nat. Commun.">
        <title>Thousands of microbial genomes shed light on interconnected biogeochemical processes in an aquifer system.</title>
        <authorList>
            <person name="Anantharaman K."/>
            <person name="Brown C.T."/>
            <person name="Hug L.A."/>
            <person name="Sharon I."/>
            <person name="Castelle C.J."/>
            <person name="Probst A.J."/>
            <person name="Thomas B.C."/>
            <person name="Singh A."/>
            <person name="Wilkins M.J."/>
            <person name="Karaoz U."/>
            <person name="Brodie E.L."/>
            <person name="Williams K.H."/>
            <person name="Hubbard S.S."/>
            <person name="Banfield J.F."/>
        </authorList>
    </citation>
    <scope>NUCLEOTIDE SEQUENCE [LARGE SCALE GENOMIC DNA]</scope>
</reference>